<keyword evidence="1" id="KW-0732">Signal</keyword>
<reference evidence="3" key="1">
    <citation type="submission" date="2022-11" db="UniProtKB">
        <authorList>
            <consortium name="WormBaseParasite"/>
        </authorList>
    </citation>
    <scope>IDENTIFICATION</scope>
</reference>
<proteinExistence type="predicted"/>
<protein>
    <submittedName>
        <fullName evidence="3">Uncharacterized protein</fullName>
    </submittedName>
</protein>
<dbReference type="WBParaSite" id="Gr19_v10_g4582.t1">
    <property type="protein sequence ID" value="Gr19_v10_g4582.t1"/>
    <property type="gene ID" value="Gr19_v10_g4582"/>
</dbReference>
<name>A0A914HTP9_GLORO</name>
<feature type="signal peptide" evidence="1">
    <location>
        <begin position="1"/>
        <end position="19"/>
    </location>
</feature>
<evidence type="ECO:0000313" key="2">
    <source>
        <dbReference type="Proteomes" id="UP000887572"/>
    </source>
</evidence>
<dbReference type="Proteomes" id="UP000887572">
    <property type="component" value="Unplaced"/>
</dbReference>
<keyword evidence="2" id="KW-1185">Reference proteome</keyword>
<sequence length="150" mass="16718">MNLLIINLLIASMAFAAFGAHPWVRDPWSECKLETNGLFMLEKECKNLQICYQSKLAGKLDIDGKSKFGGRFGLKKRVNDKPPFFDCAVVMGGRGGWHGLNITRNSDGNSSTIQSRRVVFREANIFAACRICPTAKCEFALRLNVNLPYG</sequence>
<organism evidence="2 3">
    <name type="scientific">Globodera rostochiensis</name>
    <name type="common">Golden nematode worm</name>
    <name type="synonym">Heterodera rostochiensis</name>
    <dbReference type="NCBI Taxonomy" id="31243"/>
    <lineage>
        <taxon>Eukaryota</taxon>
        <taxon>Metazoa</taxon>
        <taxon>Ecdysozoa</taxon>
        <taxon>Nematoda</taxon>
        <taxon>Chromadorea</taxon>
        <taxon>Rhabditida</taxon>
        <taxon>Tylenchina</taxon>
        <taxon>Tylenchomorpha</taxon>
        <taxon>Tylenchoidea</taxon>
        <taxon>Heteroderidae</taxon>
        <taxon>Heteroderinae</taxon>
        <taxon>Globodera</taxon>
    </lineage>
</organism>
<dbReference type="AlphaFoldDB" id="A0A914HTP9"/>
<evidence type="ECO:0000313" key="3">
    <source>
        <dbReference type="WBParaSite" id="Gr19_v10_g4582.t1"/>
    </source>
</evidence>
<accession>A0A914HTP9</accession>
<feature type="chain" id="PRO_5037043214" evidence="1">
    <location>
        <begin position="20"/>
        <end position="150"/>
    </location>
</feature>
<evidence type="ECO:0000256" key="1">
    <source>
        <dbReference type="SAM" id="SignalP"/>
    </source>
</evidence>